<comment type="caution">
    <text evidence="2">The sequence shown here is derived from an EMBL/GenBank/DDBJ whole genome shotgun (WGS) entry which is preliminary data.</text>
</comment>
<proteinExistence type="predicted"/>
<organism evidence="2 3">
    <name type="scientific">Pararge aegeria aegeria</name>
    <dbReference type="NCBI Taxonomy" id="348720"/>
    <lineage>
        <taxon>Eukaryota</taxon>
        <taxon>Metazoa</taxon>
        <taxon>Ecdysozoa</taxon>
        <taxon>Arthropoda</taxon>
        <taxon>Hexapoda</taxon>
        <taxon>Insecta</taxon>
        <taxon>Pterygota</taxon>
        <taxon>Neoptera</taxon>
        <taxon>Endopterygota</taxon>
        <taxon>Lepidoptera</taxon>
        <taxon>Glossata</taxon>
        <taxon>Ditrysia</taxon>
        <taxon>Papilionoidea</taxon>
        <taxon>Nymphalidae</taxon>
        <taxon>Satyrinae</taxon>
        <taxon>Satyrini</taxon>
        <taxon>Parargina</taxon>
        <taxon>Pararge</taxon>
    </lineage>
</organism>
<feature type="compositionally biased region" description="Basic and acidic residues" evidence="1">
    <location>
        <begin position="1"/>
        <end position="18"/>
    </location>
</feature>
<keyword evidence="3" id="KW-1185">Reference proteome</keyword>
<name>A0A8S4QJ65_9NEOP</name>
<accession>A0A8S4QJ65</accession>
<protein>
    <submittedName>
        <fullName evidence="2">Jg906 protein</fullName>
    </submittedName>
</protein>
<dbReference type="EMBL" id="CAKXAJ010008448">
    <property type="protein sequence ID" value="CAH2210850.1"/>
    <property type="molecule type" value="Genomic_DNA"/>
</dbReference>
<evidence type="ECO:0000313" key="2">
    <source>
        <dbReference type="EMBL" id="CAH2210850.1"/>
    </source>
</evidence>
<feature type="compositionally biased region" description="Low complexity" evidence="1">
    <location>
        <begin position="20"/>
        <end position="38"/>
    </location>
</feature>
<dbReference type="Proteomes" id="UP000838756">
    <property type="component" value="Unassembled WGS sequence"/>
</dbReference>
<evidence type="ECO:0000313" key="3">
    <source>
        <dbReference type="Proteomes" id="UP000838756"/>
    </source>
</evidence>
<dbReference type="AlphaFoldDB" id="A0A8S4QJ65"/>
<feature type="non-terminal residue" evidence="2">
    <location>
        <position position="106"/>
    </location>
</feature>
<sequence>APPRELAKQADRSQERNRSRASPPSRERATTGTSTSSARDGRASAALSVETPHVERKNVAAQIMYVRDTVFAESAQRVQTARRVSSKAPQLVKDMSRICVVVEDTI</sequence>
<evidence type="ECO:0000256" key="1">
    <source>
        <dbReference type="SAM" id="MobiDB-lite"/>
    </source>
</evidence>
<feature type="region of interest" description="Disordered" evidence="1">
    <location>
        <begin position="1"/>
        <end position="49"/>
    </location>
</feature>
<reference evidence="2" key="1">
    <citation type="submission" date="2022-03" db="EMBL/GenBank/DDBJ databases">
        <authorList>
            <person name="Lindestad O."/>
        </authorList>
    </citation>
    <scope>NUCLEOTIDE SEQUENCE</scope>
</reference>
<gene>
    <name evidence="2" type="primary">jg906</name>
    <name evidence="2" type="ORF">PAEG_LOCUS2708</name>
</gene>